<dbReference type="GO" id="GO:0043386">
    <property type="term" value="P:mycotoxin biosynthetic process"/>
    <property type="evidence" value="ECO:0007669"/>
    <property type="project" value="InterPro"/>
</dbReference>
<dbReference type="GO" id="GO:0016407">
    <property type="term" value="F:acetyltransferase activity"/>
    <property type="evidence" value="ECO:0007669"/>
    <property type="project" value="InterPro"/>
</dbReference>
<name>A0A8H6XT38_9AGAR</name>
<proteinExistence type="inferred from homology"/>
<keyword evidence="2" id="KW-0808">Transferase</keyword>
<evidence type="ECO:0000313" key="3">
    <source>
        <dbReference type="EMBL" id="KAF7346244.1"/>
    </source>
</evidence>
<keyword evidence="4" id="KW-1185">Reference proteome</keyword>
<dbReference type="Proteomes" id="UP000623467">
    <property type="component" value="Unassembled WGS sequence"/>
</dbReference>
<sequence length="499" mass="56284">MADFPQNEQVDNPIRYEPGWSLLERPTAIYSRPLLGSELMCDQFAQFYDGLAECCMGFTFTSGLQHEELISRTRHSLAQLRFVCPIIAASIDTVHDSVLRSFVYEPASDSERVLAWATESVIIREHVDVETFISTINQTRLPYTLSNGALQILRCFLLLSPNGDMSEHSIFFHGSHTIMDARPTFKAFSLLLEFMSKPSTSADIKNLAWGTEWKNLPAGPVTSTGGPRPGWNARGVELLDKISNILSNPIATHSLLPSREAATIPGKPVRVHRTLSVHDSARLLRALKEVQFTVTHLFEAAQAFAIFTVNPVSESEAPNAHITWPQGIISLGRWQVPPYNAKNFQVISSHTLVPIQVKFKDIDWSDRPRERMLSLMKRLREEYNTFMTNPHLPHLMAAQVTLHPPRKPYISLNPCSTTITNMGVIDQDFCLPPGNSNEADLQVHSMSFGHRVTTPNPQTHVWTFNSKIYLQIEANDVWDQAYLQMYLDTIVGNALEFME</sequence>
<dbReference type="EMBL" id="JACAZH010000019">
    <property type="protein sequence ID" value="KAF7346244.1"/>
    <property type="molecule type" value="Genomic_DNA"/>
</dbReference>
<evidence type="ECO:0000256" key="1">
    <source>
        <dbReference type="ARBA" id="ARBA00006439"/>
    </source>
</evidence>
<dbReference type="PANTHER" id="PTHR42034:SF1">
    <property type="entry name" value="CONDENSATION DOMAIN-CONTAINING PROTEIN"/>
    <property type="match status" value="1"/>
</dbReference>
<accession>A0A8H6XT38</accession>
<dbReference type="Pfam" id="PF07428">
    <property type="entry name" value="Tri3"/>
    <property type="match status" value="1"/>
</dbReference>
<reference evidence="3" key="1">
    <citation type="submission" date="2020-05" db="EMBL/GenBank/DDBJ databases">
        <title>Mycena genomes resolve the evolution of fungal bioluminescence.</title>
        <authorList>
            <person name="Tsai I.J."/>
        </authorList>
    </citation>
    <scope>NUCLEOTIDE SEQUENCE</scope>
    <source>
        <strain evidence="3">160909Yilan</strain>
    </source>
</reference>
<dbReference type="Gene3D" id="3.30.559.30">
    <property type="entry name" value="Nonribosomal peptide synthetase, condensation domain"/>
    <property type="match status" value="1"/>
</dbReference>
<dbReference type="InterPro" id="IPR023213">
    <property type="entry name" value="CAT-like_dom_sf"/>
</dbReference>
<dbReference type="PANTHER" id="PTHR42034">
    <property type="entry name" value="CHROMOSOME 7, WHOLE GENOME SHOTGUN SEQUENCE-RELATED"/>
    <property type="match status" value="1"/>
</dbReference>
<dbReference type="OrthoDB" id="2548233at2759"/>
<dbReference type="AlphaFoldDB" id="A0A8H6XT38"/>
<protein>
    <submittedName>
        <fullName evidence="3">Uncharacterized protein</fullName>
    </submittedName>
</protein>
<dbReference type="InterPro" id="IPR009992">
    <property type="entry name" value="Tri3/Sat12/Sat16/Mac1"/>
</dbReference>
<dbReference type="Gene3D" id="3.30.559.10">
    <property type="entry name" value="Chloramphenicol acetyltransferase-like domain"/>
    <property type="match status" value="1"/>
</dbReference>
<evidence type="ECO:0000313" key="4">
    <source>
        <dbReference type="Proteomes" id="UP000623467"/>
    </source>
</evidence>
<gene>
    <name evidence="3" type="ORF">MSAN_01851400</name>
</gene>
<organism evidence="3 4">
    <name type="scientific">Mycena sanguinolenta</name>
    <dbReference type="NCBI Taxonomy" id="230812"/>
    <lineage>
        <taxon>Eukaryota</taxon>
        <taxon>Fungi</taxon>
        <taxon>Dikarya</taxon>
        <taxon>Basidiomycota</taxon>
        <taxon>Agaricomycotina</taxon>
        <taxon>Agaricomycetes</taxon>
        <taxon>Agaricomycetidae</taxon>
        <taxon>Agaricales</taxon>
        <taxon>Marasmiineae</taxon>
        <taxon>Mycenaceae</taxon>
        <taxon>Mycena</taxon>
    </lineage>
</organism>
<comment type="caution">
    <text evidence="3">The sequence shown here is derived from an EMBL/GenBank/DDBJ whole genome shotgun (WGS) entry which is preliminary data.</text>
</comment>
<comment type="similarity">
    <text evidence="1">Belongs to the trichothecene O-acetyltransferase family.</text>
</comment>
<evidence type="ECO:0000256" key="2">
    <source>
        <dbReference type="ARBA" id="ARBA00022679"/>
    </source>
</evidence>